<feature type="domain" description="DUF2268" evidence="1">
    <location>
        <begin position="65"/>
        <end position="256"/>
    </location>
</feature>
<reference evidence="2 3" key="1">
    <citation type="submission" date="2017-07" db="EMBL/GenBank/DDBJ databases">
        <title>The complete genome sequence of Bacillus mesonae strain H20-5, an efficient strain improving plant abiotic stress resistance.</title>
        <authorList>
            <person name="Kim S.Y."/>
            <person name="Song H."/>
            <person name="Sang M.K."/>
            <person name="Weon H.-Y."/>
            <person name="Song J."/>
        </authorList>
    </citation>
    <scope>NUCLEOTIDE SEQUENCE [LARGE SCALE GENOMIC DNA]</scope>
    <source>
        <strain evidence="2 3">H20-5</strain>
    </source>
</reference>
<name>A0A3Q9QTG9_9BACI</name>
<organism evidence="2 3">
    <name type="scientific">Neobacillus mesonae</name>
    <dbReference type="NCBI Taxonomy" id="1193713"/>
    <lineage>
        <taxon>Bacteria</taxon>
        <taxon>Bacillati</taxon>
        <taxon>Bacillota</taxon>
        <taxon>Bacilli</taxon>
        <taxon>Bacillales</taxon>
        <taxon>Bacillaceae</taxon>
        <taxon>Neobacillus</taxon>
    </lineage>
</organism>
<accession>A0A3Q9QTG9</accession>
<dbReference type="OrthoDB" id="2449457at2"/>
<evidence type="ECO:0000313" key="3">
    <source>
        <dbReference type="Proteomes" id="UP000282892"/>
    </source>
</evidence>
<proteinExistence type="predicted"/>
<gene>
    <name evidence="2" type="ORF">CHR53_08230</name>
</gene>
<dbReference type="Pfam" id="PF10026">
    <property type="entry name" value="DUF2268"/>
    <property type="match status" value="1"/>
</dbReference>
<dbReference type="KEGG" id="nmk:CHR53_08230"/>
<dbReference type="EMBL" id="CP022572">
    <property type="protein sequence ID" value="AZU61250.1"/>
    <property type="molecule type" value="Genomic_DNA"/>
</dbReference>
<dbReference type="AlphaFoldDB" id="A0A3Q9QTG9"/>
<dbReference type="STRING" id="1193713.GCA_001636315_04088"/>
<dbReference type="InterPro" id="IPR018728">
    <property type="entry name" value="DUF2268"/>
</dbReference>
<sequence>MGIIRTDEWLQKHFDRPAKICERLIPYFNGQTANEIYSQLQKFGMYRPSWRTRKNFESMHDDKAWNQVEKLFLKYKNKWSGPDIPVFLFPLEQRGGLFFRNEERNKAGVSFPDKMFLFLSHYDDPKELEALIVHEYHHVCRLRSLNRKMEDYSLLDSIIIEGLAEYAVLKHCGEEYIANWCNIYTEREMTILWNRFLRNQLGKKKNERIHDELLYGGGRIPSLLGYAAGFKIVKDFYRKDNYSTKLSFSIPASKFINERNIIQ</sequence>
<protein>
    <recommendedName>
        <fullName evidence="1">DUF2268 domain-containing protein</fullName>
    </recommendedName>
</protein>
<dbReference type="Proteomes" id="UP000282892">
    <property type="component" value="Chromosome"/>
</dbReference>
<keyword evidence="3" id="KW-1185">Reference proteome</keyword>
<dbReference type="RefSeq" id="WP_127486113.1">
    <property type="nucleotide sequence ID" value="NZ_CP022572.1"/>
</dbReference>
<evidence type="ECO:0000313" key="2">
    <source>
        <dbReference type="EMBL" id="AZU61250.1"/>
    </source>
</evidence>
<evidence type="ECO:0000259" key="1">
    <source>
        <dbReference type="Pfam" id="PF10026"/>
    </source>
</evidence>